<dbReference type="PANTHER" id="PTHR32268">
    <property type="entry name" value="HOMOSERINE O-ACETYLTRANSFERASE"/>
    <property type="match status" value="1"/>
</dbReference>
<evidence type="ECO:0000256" key="1">
    <source>
        <dbReference type="PIRSR" id="PIRSR000443-1"/>
    </source>
</evidence>
<dbReference type="InterPro" id="IPR000073">
    <property type="entry name" value="AB_hydrolase_1"/>
</dbReference>
<sequence>MHRHFSGAFCDRVSGVERMTAQRDYETFEAGDVTLQSGAIFPSMTLAYKTYGALSPAKDNVILYPTSFSAQHYDTEWLIGAGGVLDPERYFIVIPNLFGNGLSSSPSNTAGPFPEPTYHDAIAVQHRFLTGRFGISKLALVYGWSMGGMQAYHWAARYPDMVERAAVVCGSARCAPYNHVFLESVKAALTGDPAFRNGRFVEKPTVGYRAMGRVYAGWAMSHGFYRDELWREAGFSSLEDYLVRGWDATFARRDANDLLAQIGIWQSGDISRCAAFGGDLDRALAAIKAHMLLMPGATDRYFDVRDNEDELGRLVNAKSAVLHPIPSLHGHRAGNPVNNPPDQAFIKAEIAQLLSK</sequence>
<dbReference type="InterPro" id="IPR029058">
    <property type="entry name" value="AB_hydrolase_fold"/>
</dbReference>
<gene>
    <name evidence="3" type="ORF">NK6_2073</name>
</gene>
<dbReference type="SUPFAM" id="SSF53474">
    <property type="entry name" value="alpha/beta-Hydrolases"/>
    <property type="match status" value="1"/>
</dbReference>
<reference evidence="3 4" key="1">
    <citation type="submission" date="2014-11" db="EMBL/GenBank/DDBJ databases">
        <title>Symbiosis island explosion on the genome of extra-slow-growing strains of soybean bradyrhizobia with massive insertion sequences.</title>
        <authorList>
            <person name="Iida T."/>
            <person name="Minamisawa K."/>
        </authorList>
    </citation>
    <scope>NUCLEOTIDE SEQUENCE [LARGE SCALE GENOMIC DNA]</scope>
    <source>
        <strain evidence="3 4">NK6</strain>
    </source>
</reference>
<feature type="active site" evidence="1">
    <location>
        <position position="331"/>
    </location>
</feature>
<accession>A0A0E3VT92</accession>
<dbReference type="Pfam" id="PF00561">
    <property type="entry name" value="Abhydrolase_1"/>
    <property type="match status" value="1"/>
</dbReference>
<evidence type="ECO:0000313" key="3">
    <source>
        <dbReference type="EMBL" id="BAR55255.1"/>
    </source>
</evidence>
<evidence type="ECO:0000259" key="2">
    <source>
        <dbReference type="Pfam" id="PF00561"/>
    </source>
</evidence>
<feature type="domain" description="AB hydrolase-1" evidence="2">
    <location>
        <begin position="85"/>
        <end position="198"/>
    </location>
</feature>
<proteinExistence type="predicted"/>
<dbReference type="GO" id="GO:0016747">
    <property type="term" value="F:acyltransferase activity, transferring groups other than amino-acyl groups"/>
    <property type="evidence" value="ECO:0007669"/>
    <property type="project" value="InterPro"/>
</dbReference>
<protein>
    <recommendedName>
        <fullName evidence="2">AB hydrolase-1 domain-containing protein</fullName>
    </recommendedName>
</protein>
<feature type="active site" description="Nucleophile" evidence="1">
    <location>
        <position position="145"/>
    </location>
</feature>
<dbReference type="InterPro" id="IPR008220">
    <property type="entry name" value="HAT_MetX-like"/>
</dbReference>
<dbReference type="NCBIfam" id="NF005757">
    <property type="entry name" value="PRK07581.1"/>
    <property type="match status" value="1"/>
</dbReference>
<dbReference type="PIRSF" id="PIRSF000443">
    <property type="entry name" value="Homoser_Ac_trans"/>
    <property type="match status" value="1"/>
</dbReference>
<dbReference type="EMBL" id="AP014685">
    <property type="protein sequence ID" value="BAR55255.1"/>
    <property type="molecule type" value="Genomic_DNA"/>
</dbReference>
<dbReference type="PANTHER" id="PTHR32268:SF15">
    <property type="entry name" value="HOMOSERINE ACETYLTRANSFERASE FAMILY PROTEIN (AFU_ORTHOLOGUE AFUA_1G15350)"/>
    <property type="match status" value="1"/>
</dbReference>
<dbReference type="Proteomes" id="UP000063308">
    <property type="component" value="Chromosome"/>
</dbReference>
<organism evidence="3 4">
    <name type="scientific">Bradyrhizobium diazoefficiens</name>
    <dbReference type="NCBI Taxonomy" id="1355477"/>
    <lineage>
        <taxon>Bacteria</taxon>
        <taxon>Pseudomonadati</taxon>
        <taxon>Pseudomonadota</taxon>
        <taxon>Alphaproteobacteria</taxon>
        <taxon>Hyphomicrobiales</taxon>
        <taxon>Nitrobacteraceae</taxon>
        <taxon>Bradyrhizobium</taxon>
    </lineage>
</organism>
<dbReference type="AlphaFoldDB" id="A0A0E3VT92"/>
<feature type="active site" evidence="1">
    <location>
        <position position="299"/>
    </location>
</feature>
<evidence type="ECO:0000313" key="4">
    <source>
        <dbReference type="Proteomes" id="UP000063308"/>
    </source>
</evidence>
<dbReference type="Gene3D" id="3.40.50.1820">
    <property type="entry name" value="alpha/beta hydrolase"/>
    <property type="match status" value="1"/>
</dbReference>
<name>A0A0E3VT92_9BRAD</name>